<sequence>MILKSSVDPDRPHVLDIGSDDSLREKSCQKQLRLPGKTLYLKILKTVWTVHPQPTGGPHSRSSSCGQQQKGQPAPPVAALAAAMQQQGVAVLSCGHASACSSVHGQQHVYRKIVDTSAFPLLIFSRYR</sequence>
<name>D8UB32_VOLCA</name>
<evidence type="ECO:0000256" key="1">
    <source>
        <dbReference type="SAM" id="MobiDB-lite"/>
    </source>
</evidence>
<dbReference type="EMBL" id="GL378376">
    <property type="protein sequence ID" value="EFJ43101.1"/>
    <property type="molecule type" value="Genomic_DNA"/>
</dbReference>
<dbReference type="AlphaFoldDB" id="D8UB32"/>
<protein>
    <submittedName>
        <fullName evidence="2">Uncharacterized protein</fullName>
    </submittedName>
</protein>
<dbReference type="Proteomes" id="UP000001058">
    <property type="component" value="Unassembled WGS sequence"/>
</dbReference>
<organism evidence="3">
    <name type="scientific">Volvox carteri f. nagariensis</name>
    <dbReference type="NCBI Taxonomy" id="3068"/>
    <lineage>
        <taxon>Eukaryota</taxon>
        <taxon>Viridiplantae</taxon>
        <taxon>Chlorophyta</taxon>
        <taxon>core chlorophytes</taxon>
        <taxon>Chlorophyceae</taxon>
        <taxon>CS clade</taxon>
        <taxon>Chlamydomonadales</taxon>
        <taxon>Volvocaceae</taxon>
        <taxon>Volvox</taxon>
    </lineage>
</organism>
<dbReference type="InParanoid" id="D8UB32"/>
<dbReference type="RefSeq" id="XP_002955900.1">
    <property type="nucleotide sequence ID" value="XM_002955854.1"/>
</dbReference>
<evidence type="ECO:0000313" key="3">
    <source>
        <dbReference type="Proteomes" id="UP000001058"/>
    </source>
</evidence>
<keyword evidence="3" id="KW-1185">Reference proteome</keyword>
<dbReference type="KEGG" id="vcn:VOLCADRAFT_96798"/>
<reference evidence="2 3" key="1">
    <citation type="journal article" date="2010" name="Science">
        <title>Genomic analysis of organismal complexity in the multicellular green alga Volvox carteri.</title>
        <authorList>
            <person name="Prochnik S.E."/>
            <person name="Umen J."/>
            <person name="Nedelcu A.M."/>
            <person name="Hallmann A."/>
            <person name="Miller S.M."/>
            <person name="Nishii I."/>
            <person name="Ferris P."/>
            <person name="Kuo A."/>
            <person name="Mitros T."/>
            <person name="Fritz-Laylin L.K."/>
            <person name="Hellsten U."/>
            <person name="Chapman J."/>
            <person name="Simakov O."/>
            <person name="Rensing S.A."/>
            <person name="Terry A."/>
            <person name="Pangilinan J."/>
            <person name="Kapitonov V."/>
            <person name="Jurka J."/>
            <person name="Salamov A."/>
            <person name="Shapiro H."/>
            <person name="Schmutz J."/>
            <person name="Grimwood J."/>
            <person name="Lindquist E."/>
            <person name="Lucas S."/>
            <person name="Grigoriev I.V."/>
            <person name="Schmitt R."/>
            <person name="Kirk D."/>
            <person name="Rokhsar D.S."/>
        </authorList>
    </citation>
    <scope>NUCLEOTIDE SEQUENCE [LARGE SCALE GENOMIC DNA]</scope>
    <source>
        <strain evidence="3">f. Nagariensis / Eve</strain>
    </source>
</reference>
<feature type="compositionally biased region" description="Polar residues" evidence="1">
    <location>
        <begin position="60"/>
        <end position="70"/>
    </location>
</feature>
<gene>
    <name evidence="2" type="ORF">VOLCADRAFT_96798</name>
</gene>
<proteinExistence type="predicted"/>
<accession>D8UB32</accession>
<feature type="region of interest" description="Disordered" evidence="1">
    <location>
        <begin position="52"/>
        <end position="76"/>
    </location>
</feature>
<evidence type="ECO:0000313" key="2">
    <source>
        <dbReference type="EMBL" id="EFJ43101.1"/>
    </source>
</evidence>
<dbReference type="GeneID" id="9614830"/>